<dbReference type="InterPro" id="IPR005467">
    <property type="entry name" value="His_kinase_dom"/>
</dbReference>
<dbReference type="PANTHER" id="PTHR43547">
    <property type="entry name" value="TWO-COMPONENT HISTIDINE KINASE"/>
    <property type="match status" value="1"/>
</dbReference>
<dbReference type="Gene3D" id="1.10.287.130">
    <property type="match status" value="1"/>
</dbReference>
<dbReference type="InterPro" id="IPR036890">
    <property type="entry name" value="HATPase_C_sf"/>
</dbReference>
<dbReference type="GO" id="GO:0000155">
    <property type="term" value="F:phosphorelay sensor kinase activity"/>
    <property type="evidence" value="ECO:0007669"/>
    <property type="project" value="InterPro"/>
</dbReference>
<dbReference type="Pfam" id="PF00512">
    <property type="entry name" value="HisKA"/>
    <property type="match status" value="1"/>
</dbReference>
<dbReference type="SUPFAM" id="SSF47384">
    <property type="entry name" value="Homodimeric domain of signal transducing histidine kinase"/>
    <property type="match status" value="1"/>
</dbReference>
<keyword evidence="12" id="KW-1185">Reference proteome</keyword>
<evidence type="ECO:0000259" key="10">
    <source>
        <dbReference type="PROSITE" id="PS50112"/>
    </source>
</evidence>
<dbReference type="SUPFAM" id="SSF55874">
    <property type="entry name" value="ATPase domain of HSP90 chaperone/DNA topoisomerase II/histidine kinase"/>
    <property type="match status" value="1"/>
</dbReference>
<dbReference type="Pfam" id="PF13426">
    <property type="entry name" value="PAS_9"/>
    <property type="match status" value="2"/>
</dbReference>
<evidence type="ECO:0000259" key="9">
    <source>
        <dbReference type="PROSITE" id="PS50109"/>
    </source>
</evidence>
<evidence type="ECO:0000256" key="6">
    <source>
        <dbReference type="ARBA" id="ARBA00022777"/>
    </source>
</evidence>
<evidence type="ECO:0000256" key="4">
    <source>
        <dbReference type="ARBA" id="ARBA00022679"/>
    </source>
</evidence>
<name>A0A833HM93_9FIRM</name>
<feature type="domain" description="Histidine kinase" evidence="9">
    <location>
        <begin position="277"/>
        <end position="500"/>
    </location>
</feature>
<dbReference type="RefSeq" id="WP_151866709.1">
    <property type="nucleotide sequence ID" value="NZ_WBZB01000044.1"/>
</dbReference>
<dbReference type="EMBL" id="WBZB01000044">
    <property type="protein sequence ID" value="KAB3527299.1"/>
    <property type="molecule type" value="Genomic_DNA"/>
</dbReference>
<evidence type="ECO:0000256" key="7">
    <source>
        <dbReference type="ARBA" id="ARBA00022840"/>
    </source>
</evidence>
<dbReference type="GO" id="GO:0005524">
    <property type="term" value="F:ATP binding"/>
    <property type="evidence" value="ECO:0007669"/>
    <property type="project" value="UniProtKB-KW"/>
</dbReference>
<keyword evidence="8" id="KW-0902">Two-component regulatory system</keyword>
<dbReference type="Gene3D" id="3.30.450.20">
    <property type="entry name" value="PAS domain"/>
    <property type="match status" value="1"/>
</dbReference>
<dbReference type="NCBIfam" id="TIGR00229">
    <property type="entry name" value="sensory_box"/>
    <property type="match status" value="1"/>
</dbReference>
<dbReference type="CDD" id="cd00130">
    <property type="entry name" value="PAS"/>
    <property type="match status" value="1"/>
</dbReference>
<evidence type="ECO:0000256" key="1">
    <source>
        <dbReference type="ARBA" id="ARBA00000085"/>
    </source>
</evidence>
<dbReference type="AlphaFoldDB" id="A0A833HM93"/>
<keyword evidence="4" id="KW-0808">Transferase</keyword>
<comment type="caution">
    <text evidence="11">The sequence shown here is derived from an EMBL/GenBank/DDBJ whole genome shotgun (WGS) entry which is preliminary data.</text>
</comment>
<dbReference type="OrthoDB" id="9813394at2"/>
<dbReference type="CDD" id="cd00082">
    <property type="entry name" value="HisKA"/>
    <property type="match status" value="1"/>
</dbReference>
<dbReference type="PROSITE" id="PS50109">
    <property type="entry name" value="HIS_KIN"/>
    <property type="match status" value="1"/>
</dbReference>
<evidence type="ECO:0000256" key="3">
    <source>
        <dbReference type="ARBA" id="ARBA00022553"/>
    </source>
</evidence>
<dbReference type="PANTHER" id="PTHR43547:SF2">
    <property type="entry name" value="HYBRID SIGNAL TRANSDUCTION HISTIDINE KINASE C"/>
    <property type="match status" value="1"/>
</dbReference>
<comment type="catalytic activity">
    <reaction evidence="1">
        <text>ATP + protein L-histidine = ADP + protein N-phospho-L-histidine.</text>
        <dbReference type="EC" id="2.7.13.3"/>
    </reaction>
</comment>
<proteinExistence type="predicted"/>
<keyword evidence="3" id="KW-0597">Phosphoprotein</keyword>
<dbReference type="FunFam" id="3.30.565.10:FF:000037">
    <property type="entry name" value="Hybrid sensor histidine kinase/response regulator"/>
    <property type="match status" value="1"/>
</dbReference>
<dbReference type="EC" id="2.7.13.3" evidence="2"/>
<dbReference type="Pfam" id="PF02518">
    <property type="entry name" value="HATPase_c"/>
    <property type="match status" value="1"/>
</dbReference>
<evidence type="ECO:0000256" key="5">
    <source>
        <dbReference type="ARBA" id="ARBA00022741"/>
    </source>
</evidence>
<dbReference type="PRINTS" id="PR00344">
    <property type="entry name" value="BCTRLSENSOR"/>
</dbReference>
<keyword evidence="7" id="KW-0067">ATP-binding</keyword>
<evidence type="ECO:0000256" key="8">
    <source>
        <dbReference type="ARBA" id="ARBA00023012"/>
    </source>
</evidence>
<dbReference type="InterPro" id="IPR036097">
    <property type="entry name" value="HisK_dim/P_sf"/>
</dbReference>
<protein>
    <recommendedName>
        <fullName evidence="2">histidine kinase</fullName>
        <ecNumber evidence="2">2.7.13.3</ecNumber>
    </recommendedName>
</protein>
<dbReference type="InterPro" id="IPR004358">
    <property type="entry name" value="Sig_transdc_His_kin-like_C"/>
</dbReference>
<dbReference type="InterPro" id="IPR000014">
    <property type="entry name" value="PAS"/>
</dbReference>
<feature type="domain" description="PAS" evidence="10">
    <location>
        <begin position="147"/>
        <end position="201"/>
    </location>
</feature>
<dbReference type="Proteomes" id="UP000465601">
    <property type="component" value="Unassembled WGS sequence"/>
</dbReference>
<keyword evidence="5" id="KW-0547">Nucleotide-binding</keyword>
<dbReference type="InterPro" id="IPR003661">
    <property type="entry name" value="HisK_dim/P_dom"/>
</dbReference>
<evidence type="ECO:0000313" key="12">
    <source>
        <dbReference type="Proteomes" id="UP000465601"/>
    </source>
</evidence>
<accession>A0A833HM93</accession>
<dbReference type="PROSITE" id="PS50112">
    <property type="entry name" value="PAS"/>
    <property type="match status" value="1"/>
</dbReference>
<organism evidence="11 12">
    <name type="scientific">Alkaliphilus serpentinus</name>
    <dbReference type="NCBI Taxonomy" id="1482731"/>
    <lineage>
        <taxon>Bacteria</taxon>
        <taxon>Bacillati</taxon>
        <taxon>Bacillota</taxon>
        <taxon>Clostridia</taxon>
        <taxon>Peptostreptococcales</taxon>
        <taxon>Natronincolaceae</taxon>
        <taxon>Alkaliphilus</taxon>
    </lineage>
</organism>
<dbReference type="CDD" id="cd16922">
    <property type="entry name" value="HATPase_EvgS-ArcB-TorS-like"/>
    <property type="match status" value="1"/>
</dbReference>
<keyword evidence="6" id="KW-0418">Kinase</keyword>
<dbReference type="InterPro" id="IPR003594">
    <property type="entry name" value="HATPase_dom"/>
</dbReference>
<dbReference type="SMART" id="SM00388">
    <property type="entry name" value="HisKA"/>
    <property type="match status" value="1"/>
</dbReference>
<dbReference type="SMART" id="SM00091">
    <property type="entry name" value="PAS"/>
    <property type="match status" value="2"/>
</dbReference>
<sequence>MNVNSYILGNYNYCALINSITDKVVIFRVIHDSQGNTVDYLVEEVNQSFIVASGLTREAIIGRSIRNGMDFLDIKINWVSCFNEAYNQRLRGNCSDRELKSGSFNYSVLCDEDFMTVIVKDNRTEDEIFKKDRASYQLLIDSFPQGMIVHNKERIMLANKTIANLLNIESSKLMDISILDITHPSDKSEIKSKLNSITEGVELVQSYVIRGITTDNRMLELEVHSFPFTRDNRNIILSIVFDITKHKGYKYTDFSIEDHSVEKILEYDRMKTDFFSNISHEFKTPLNVILGTLQLMNLYLKDASASSLENRMRQKINIMQQNCYRLLRLVNNIIDITKIDRGYYQINLENHNIIKIVEVIALSVKDYIEAKGIKFTFETDIDSKVTACDPDKIERIILNLLSNAIKFTKAGGEISVHIKEKGGNLKILVKDTGIGIPPDKTNIIFERFIQVDKSFIKDNIGSGIGLSLVKSLVEMHNGKIHVESQLNKGSEFIIELPVFTVAANKLATEVAPDYHNGPVEKISIEFSDIYYHNKVI</sequence>
<dbReference type="Gene3D" id="3.30.565.10">
    <property type="entry name" value="Histidine kinase-like ATPase, C-terminal domain"/>
    <property type="match status" value="1"/>
</dbReference>
<evidence type="ECO:0000313" key="11">
    <source>
        <dbReference type="EMBL" id="KAB3527299.1"/>
    </source>
</evidence>
<gene>
    <name evidence="11" type="ORF">F8153_12615</name>
</gene>
<reference evidence="11 12" key="1">
    <citation type="submission" date="2019-10" db="EMBL/GenBank/DDBJ databases">
        <title>Alkaliphilus serpentinus sp. nov. and Alkaliphilus pronyensis sp. nov., two novel anaerobic alkaliphilic species isolated from the serpentinized-hosted hydrothermal field of the Prony Bay (New Caledonia).</title>
        <authorList>
            <person name="Postec A."/>
        </authorList>
    </citation>
    <scope>NUCLEOTIDE SEQUENCE [LARGE SCALE GENOMIC DNA]</scope>
    <source>
        <strain evidence="11 12">LacT</strain>
    </source>
</reference>
<dbReference type="InterPro" id="IPR035965">
    <property type="entry name" value="PAS-like_dom_sf"/>
</dbReference>
<evidence type="ECO:0000256" key="2">
    <source>
        <dbReference type="ARBA" id="ARBA00012438"/>
    </source>
</evidence>
<dbReference type="SUPFAM" id="SSF55785">
    <property type="entry name" value="PYP-like sensor domain (PAS domain)"/>
    <property type="match status" value="1"/>
</dbReference>
<dbReference type="SMART" id="SM00387">
    <property type="entry name" value="HATPase_c"/>
    <property type="match status" value="1"/>
</dbReference>